<proteinExistence type="inferred from homology"/>
<dbReference type="InterPro" id="IPR042178">
    <property type="entry name" value="Serpin_sf_1"/>
</dbReference>
<dbReference type="SMART" id="SM00093">
    <property type="entry name" value="SERPIN"/>
    <property type="match status" value="1"/>
</dbReference>
<evidence type="ECO:0000313" key="7">
    <source>
        <dbReference type="Proteomes" id="UP001353858"/>
    </source>
</evidence>
<gene>
    <name evidence="6" type="ORF">RN001_005204</name>
</gene>
<comment type="caution">
    <text evidence="6">The sequence shown here is derived from an EMBL/GenBank/DDBJ whole genome shotgun (WGS) entry which is preliminary data.</text>
</comment>
<keyword evidence="2" id="KW-0646">Protease inhibitor</keyword>
<dbReference type="EMBL" id="JARPUR010000002">
    <property type="protein sequence ID" value="KAK4881885.1"/>
    <property type="molecule type" value="Genomic_DNA"/>
</dbReference>
<organism evidence="6 7">
    <name type="scientific">Aquatica leii</name>
    <dbReference type="NCBI Taxonomy" id="1421715"/>
    <lineage>
        <taxon>Eukaryota</taxon>
        <taxon>Metazoa</taxon>
        <taxon>Ecdysozoa</taxon>
        <taxon>Arthropoda</taxon>
        <taxon>Hexapoda</taxon>
        <taxon>Insecta</taxon>
        <taxon>Pterygota</taxon>
        <taxon>Neoptera</taxon>
        <taxon>Endopterygota</taxon>
        <taxon>Coleoptera</taxon>
        <taxon>Polyphaga</taxon>
        <taxon>Elateriformia</taxon>
        <taxon>Elateroidea</taxon>
        <taxon>Lampyridae</taxon>
        <taxon>Luciolinae</taxon>
        <taxon>Aquatica</taxon>
    </lineage>
</organism>
<dbReference type="InterPro" id="IPR023796">
    <property type="entry name" value="Serpin_dom"/>
</dbReference>
<name>A0AAN7Q6G1_9COLE</name>
<evidence type="ECO:0000256" key="2">
    <source>
        <dbReference type="ARBA" id="ARBA00022690"/>
    </source>
</evidence>
<sequence>MNILITLIKKLLSSLICQFEEYFKRFRKKNFADRKEGTMKTYIQLFVLFLLSMQAFASEPDVLQSFVEANKKFTADVYREINKHNHGNVLICPLSAEIILGLVRFGAKGNTAKELALHLHNNDNDTKKMFVELNKNLNANDKYILSNANNVFLDNKYVIRDEFKSIAYDDFNAGVQNVDFSKIQETVEYINLWVENKTQQKIKKLLSSEQLSSNTAAVLVNSLYFHGNWVNQFDKHGTFKNTFYINEQLSAETDMMSTKTDFNYYESNELNAQFLEMPFEGDDVTMTIVLPKTRFGLNNLENQIFEVLLPLNYKNVEVEVVIPKFKIESNINFKPVLQSMGVKDAFTNKADFSGISTSTPPLLIDQIIQKTFLEINEKGATAAASTAIMFSALSLPQHRFHANHPFLYYIKHKTGGIMFIGKFVAPTN</sequence>
<evidence type="ECO:0000256" key="3">
    <source>
        <dbReference type="ARBA" id="ARBA00022900"/>
    </source>
</evidence>
<dbReference type="PROSITE" id="PS00284">
    <property type="entry name" value="SERPIN"/>
    <property type="match status" value="1"/>
</dbReference>
<dbReference type="Gene3D" id="3.30.497.10">
    <property type="entry name" value="Antithrombin, subunit I, domain 2"/>
    <property type="match status" value="1"/>
</dbReference>
<dbReference type="InterPro" id="IPR023795">
    <property type="entry name" value="Serpin_CS"/>
</dbReference>
<dbReference type="SUPFAM" id="SSF56574">
    <property type="entry name" value="Serpins"/>
    <property type="match status" value="1"/>
</dbReference>
<dbReference type="PANTHER" id="PTHR11461:SF211">
    <property type="entry name" value="GH10112P-RELATED"/>
    <property type="match status" value="1"/>
</dbReference>
<keyword evidence="7" id="KW-1185">Reference proteome</keyword>
<dbReference type="InterPro" id="IPR000215">
    <property type="entry name" value="Serpin_fam"/>
</dbReference>
<reference evidence="7" key="1">
    <citation type="submission" date="2023-01" db="EMBL/GenBank/DDBJ databases">
        <title>Key to firefly adult light organ development and bioluminescence: homeobox transcription factors regulate luciferase expression and transportation to peroxisome.</title>
        <authorList>
            <person name="Fu X."/>
        </authorList>
    </citation>
    <scope>NUCLEOTIDE SEQUENCE [LARGE SCALE GENOMIC DNA]</scope>
</reference>
<protein>
    <recommendedName>
        <fullName evidence="5">Serpin domain-containing protein</fullName>
    </recommendedName>
</protein>
<dbReference type="Pfam" id="PF00079">
    <property type="entry name" value="Serpin"/>
    <property type="match status" value="1"/>
</dbReference>
<keyword evidence="3" id="KW-0722">Serine protease inhibitor</keyword>
<evidence type="ECO:0000259" key="5">
    <source>
        <dbReference type="SMART" id="SM00093"/>
    </source>
</evidence>
<dbReference type="GO" id="GO:0005615">
    <property type="term" value="C:extracellular space"/>
    <property type="evidence" value="ECO:0007669"/>
    <property type="project" value="InterPro"/>
</dbReference>
<feature type="domain" description="Serpin" evidence="5">
    <location>
        <begin position="75"/>
        <end position="426"/>
    </location>
</feature>
<comment type="similarity">
    <text evidence="1 4">Belongs to the serpin family.</text>
</comment>
<dbReference type="PANTHER" id="PTHR11461">
    <property type="entry name" value="SERINE PROTEASE INHIBITOR, SERPIN"/>
    <property type="match status" value="1"/>
</dbReference>
<evidence type="ECO:0000256" key="1">
    <source>
        <dbReference type="ARBA" id="ARBA00009500"/>
    </source>
</evidence>
<evidence type="ECO:0000256" key="4">
    <source>
        <dbReference type="RuleBase" id="RU000411"/>
    </source>
</evidence>
<dbReference type="Proteomes" id="UP001353858">
    <property type="component" value="Unassembled WGS sequence"/>
</dbReference>
<dbReference type="InterPro" id="IPR042185">
    <property type="entry name" value="Serpin_sf_2"/>
</dbReference>
<dbReference type="InterPro" id="IPR036186">
    <property type="entry name" value="Serpin_sf"/>
</dbReference>
<evidence type="ECO:0000313" key="6">
    <source>
        <dbReference type="EMBL" id="KAK4881885.1"/>
    </source>
</evidence>
<dbReference type="GO" id="GO:0004867">
    <property type="term" value="F:serine-type endopeptidase inhibitor activity"/>
    <property type="evidence" value="ECO:0007669"/>
    <property type="project" value="UniProtKB-KW"/>
</dbReference>
<dbReference type="Gene3D" id="2.30.39.10">
    <property type="entry name" value="Alpha-1-antitrypsin, domain 1"/>
    <property type="match status" value="1"/>
</dbReference>
<dbReference type="AlphaFoldDB" id="A0AAN7Q6G1"/>
<accession>A0AAN7Q6G1</accession>